<name>A0A953LH41_SYMTR</name>
<protein>
    <submittedName>
        <fullName evidence="2">DUF3794 domain-containing protein</fullName>
    </submittedName>
</protein>
<dbReference type="AlphaFoldDB" id="A0A953LH41"/>
<comment type="caution">
    <text evidence="2">The sequence shown here is derived from an EMBL/GenBank/DDBJ whole genome shotgun (WGS) entry which is preliminary data.</text>
</comment>
<evidence type="ECO:0000259" key="1">
    <source>
        <dbReference type="Pfam" id="PF12673"/>
    </source>
</evidence>
<accession>A0A953LH41</accession>
<feature type="domain" description="SipL SPOCS" evidence="1">
    <location>
        <begin position="35"/>
        <end position="113"/>
    </location>
</feature>
<organism evidence="2 3">
    <name type="scientific">Symbiobacterium thermophilum</name>
    <dbReference type="NCBI Taxonomy" id="2734"/>
    <lineage>
        <taxon>Bacteria</taxon>
        <taxon>Bacillati</taxon>
        <taxon>Bacillota</taxon>
        <taxon>Clostridia</taxon>
        <taxon>Eubacteriales</taxon>
        <taxon>Symbiobacteriaceae</taxon>
        <taxon>Symbiobacterium</taxon>
    </lineage>
</organism>
<dbReference type="Pfam" id="PF12673">
    <property type="entry name" value="SipL"/>
    <property type="match status" value="3"/>
</dbReference>
<dbReference type="OMA" id="IEMVEHE"/>
<dbReference type="InterPro" id="IPR024300">
    <property type="entry name" value="SipL_SPOCS_dom"/>
</dbReference>
<evidence type="ECO:0000313" key="3">
    <source>
        <dbReference type="Proteomes" id="UP000732377"/>
    </source>
</evidence>
<dbReference type="RefSeq" id="WP_011196705.1">
    <property type="nucleotide sequence ID" value="NZ_JACSIR010000143.1"/>
</dbReference>
<reference evidence="2" key="1">
    <citation type="submission" date="2017-11" db="EMBL/GenBank/DDBJ databases">
        <title>Three new genomes from thermophilic consortium.</title>
        <authorList>
            <person name="Quaggio R."/>
            <person name="Amgarten D."/>
            <person name="Setubal J.C."/>
        </authorList>
    </citation>
    <scope>NUCLEOTIDE SEQUENCE</scope>
    <source>
        <strain evidence="2">ZCTH01-B2</strain>
    </source>
</reference>
<dbReference type="Proteomes" id="UP000732377">
    <property type="component" value="Unassembled WGS sequence"/>
</dbReference>
<gene>
    <name evidence="2" type="ORF">CWE10_06470</name>
</gene>
<proteinExistence type="predicted"/>
<feature type="domain" description="SipL SPOCS" evidence="1">
    <location>
        <begin position="175"/>
        <end position="247"/>
    </location>
</feature>
<evidence type="ECO:0000313" key="2">
    <source>
        <dbReference type="EMBL" id="MBY6275856.1"/>
    </source>
</evidence>
<dbReference type="EMBL" id="PIUK01000044">
    <property type="protein sequence ID" value="MBY6275856.1"/>
    <property type="molecule type" value="Genomic_DNA"/>
</dbReference>
<feature type="domain" description="SipL SPOCS" evidence="1">
    <location>
        <begin position="311"/>
        <end position="389"/>
    </location>
</feature>
<sequence length="445" mass="49251">MADLLSTQLLKLQCLVCENTGEACIESRFKLPRKAKKIAEIQARIVDLEADVIDDQVCISGVVHKQIFFVGEDHHVHHVPEDVPFTTFVNCPGAKAGDIAEVKANIAKVNFNLEWGQEVVQRVIVQFVVRVSEDCQVNVRLNPRGPLVKAECVVGEATKAVTIENCIELDRRAIKIRDLQVSLEDVKAEATSDQVMFQGTLVKNIFYISDEDVELFQEERIPFSGIADVCGAEPGDNVTLQAQIVRVDKVLSDGVELRQRVVLSLFIKVTRTCEINVAEDPTGPQVMASRVIATGERQVLVENVTDLNKPAQKIQEIQARVEDVAVEVIPNKVIITGTLHKQIFFVGEDDIVRHQGEDIPFTTFVDLPGVNPGDEISVTPVVEHVGFDLLDKVWVSHHGDDCDDDEGRPVFRRLLQRTVILLCVTGSQEHPIRIAQAPFTGLAAG</sequence>